<evidence type="ECO:0000256" key="1">
    <source>
        <dbReference type="ARBA" id="ARBA00004370"/>
    </source>
</evidence>
<comment type="caution">
    <text evidence="7">The sequence shown here is derived from an EMBL/GenBank/DDBJ whole genome shotgun (WGS) entry which is preliminary data.</text>
</comment>
<dbReference type="InterPro" id="IPR005828">
    <property type="entry name" value="MFS_sugar_transport-like"/>
</dbReference>
<accession>A0ABR1DGC7</accession>
<dbReference type="SUPFAM" id="SSF103473">
    <property type="entry name" value="MFS general substrate transporter"/>
    <property type="match status" value="1"/>
</dbReference>
<feature type="region of interest" description="Disordered" evidence="5">
    <location>
        <begin position="559"/>
        <end position="580"/>
    </location>
</feature>
<keyword evidence="3 6" id="KW-1133">Transmembrane helix</keyword>
<evidence type="ECO:0000256" key="3">
    <source>
        <dbReference type="ARBA" id="ARBA00022989"/>
    </source>
</evidence>
<evidence type="ECO:0000256" key="6">
    <source>
        <dbReference type="SAM" id="Phobius"/>
    </source>
</evidence>
<dbReference type="Gene3D" id="1.20.1250.20">
    <property type="entry name" value="MFS general substrate transporter like domains"/>
    <property type="match status" value="2"/>
</dbReference>
<evidence type="ECO:0000256" key="5">
    <source>
        <dbReference type="SAM" id="MobiDB-lite"/>
    </source>
</evidence>
<dbReference type="Proteomes" id="UP001303046">
    <property type="component" value="Unassembled WGS sequence"/>
</dbReference>
<evidence type="ECO:0000256" key="4">
    <source>
        <dbReference type="ARBA" id="ARBA00023136"/>
    </source>
</evidence>
<evidence type="ECO:0000256" key="2">
    <source>
        <dbReference type="ARBA" id="ARBA00022692"/>
    </source>
</evidence>
<evidence type="ECO:0000313" key="8">
    <source>
        <dbReference type="Proteomes" id="UP001303046"/>
    </source>
</evidence>
<protein>
    <recommendedName>
        <fullName evidence="9">Major facilitator superfamily (MFS) profile domain-containing protein</fullName>
    </recommendedName>
</protein>
<keyword evidence="2 6" id="KW-0812">Transmembrane</keyword>
<reference evidence="7 8" key="1">
    <citation type="submission" date="2023-08" db="EMBL/GenBank/DDBJ databases">
        <title>A Necator americanus chromosomal reference genome.</title>
        <authorList>
            <person name="Ilik V."/>
            <person name="Petrzelkova K.J."/>
            <person name="Pardy F."/>
            <person name="Fuh T."/>
            <person name="Niatou-Singa F.S."/>
            <person name="Gouil Q."/>
            <person name="Baker L."/>
            <person name="Ritchie M.E."/>
            <person name="Jex A.R."/>
            <person name="Gazzola D."/>
            <person name="Li H."/>
            <person name="Toshio Fujiwara R."/>
            <person name="Zhan B."/>
            <person name="Aroian R.V."/>
            <person name="Pafco B."/>
            <person name="Schwarz E.M."/>
        </authorList>
    </citation>
    <scope>NUCLEOTIDE SEQUENCE [LARGE SCALE GENOMIC DNA]</scope>
    <source>
        <strain evidence="7 8">Aroian</strain>
        <tissue evidence="7">Whole animal</tissue>
    </source>
</reference>
<evidence type="ECO:0008006" key="9">
    <source>
        <dbReference type="Google" id="ProtNLM"/>
    </source>
</evidence>
<dbReference type="EMBL" id="JAVFWL010000004">
    <property type="protein sequence ID" value="KAK6748980.1"/>
    <property type="molecule type" value="Genomic_DNA"/>
</dbReference>
<gene>
    <name evidence="7" type="primary">Necator_chrIV.g14830</name>
    <name evidence="7" type="ORF">RB195_001535</name>
</gene>
<comment type="subcellular location">
    <subcellularLocation>
        <location evidence="1">Membrane</location>
    </subcellularLocation>
</comment>
<dbReference type="InterPro" id="IPR036259">
    <property type="entry name" value="MFS_trans_sf"/>
</dbReference>
<keyword evidence="4 6" id="KW-0472">Membrane</keyword>
<proteinExistence type="predicted"/>
<keyword evidence="8" id="KW-1185">Reference proteome</keyword>
<organism evidence="7 8">
    <name type="scientific">Necator americanus</name>
    <name type="common">Human hookworm</name>
    <dbReference type="NCBI Taxonomy" id="51031"/>
    <lineage>
        <taxon>Eukaryota</taxon>
        <taxon>Metazoa</taxon>
        <taxon>Ecdysozoa</taxon>
        <taxon>Nematoda</taxon>
        <taxon>Chromadorea</taxon>
        <taxon>Rhabditida</taxon>
        <taxon>Rhabditina</taxon>
        <taxon>Rhabditomorpha</taxon>
        <taxon>Strongyloidea</taxon>
        <taxon>Ancylostomatidae</taxon>
        <taxon>Bunostominae</taxon>
        <taxon>Necator</taxon>
    </lineage>
</organism>
<dbReference type="Pfam" id="PF00083">
    <property type="entry name" value="Sugar_tr"/>
    <property type="match status" value="1"/>
</dbReference>
<evidence type="ECO:0000313" key="7">
    <source>
        <dbReference type="EMBL" id="KAK6748980.1"/>
    </source>
</evidence>
<sequence>MTPSAAIELGPSLDLRSEWGSQVCLCGKHLDYTINAIALAKCSAEGTLDTSSTEGSQVVVKKTTVDEDQYDYALREALTLSLPPQYPFRPPTVQECLSYFVFSPKVPSMRPTRIQKSIWSRTITIRVQPAKLQRPRTEQESLRSRTQKICCCSKPCVTCDSQKTMLFGTGTWRADFLVLHGYQLCQFYSSQQLFPISLNYVPPVKCVDDYCFEVKAKCYAGCPQCPDVCLNSTLLERDSCRNNYEPHFYSAAMEYEQYCKDFYRAFSFTTAQYIGVLYVWKAHNTFYRTNDRYTRLSTMSNICKFAYFLPISVPHRHQRRRCASLQTNGRLLMTALTHGGWLAGTWRLATYYHACASLLALAVIFVLPESPLWLRRKGYHEREEKARRKLTWIKGLKYKEGKEELKKEETAQQQMLFCNVFNDAELRVSFLVLCVIWSDLLTRSFLGWEDLLFGEKGSTLYFITYLTAYNSISVSWEPNFLGAAELMPTDVRGQTTAMLNIISRLANVFASQVIYFRMIYEPAILILLIISNVTSFVVTIKWLKGTKNINLEGIGGSAKPKNSGLRREDFRESSQNNSTV</sequence>
<feature type="transmembrane region" description="Helical" evidence="6">
    <location>
        <begin position="522"/>
        <end position="543"/>
    </location>
</feature>
<name>A0ABR1DGC7_NECAM</name>